<feature type="domain" description="DUF6596" evidence="7">
    <location>
        <begin position="176"/>
        <end position="280"/>
    </location>
</feature>
<evidence type="ECO:0000256" key="1">
    <source>
        <dbReference type="ARBA" id="ARBA00010641"/>
    </source>
</evidence>
<evidence type="ECO:0000256" key="3">
    <source>
        <dbReference type="ARBA" id="ARBA00023082"/>
    </source>
</evidence>
<dbReference type="EMBL" id="VFOW01000001">
    <property type="protein sequence ID" value="TQL76276.1"/>
    <property type="molecule type" value="Genomic_DNA"/>
</dbReference>
<keyword evidence="4" id="KW-0804">Transcription</keyword>
<dbReference type="Pfam" id="PF04542">
    <property type="entry name" value="Sigma70_r2"/>
    <property type="match status" value="1"/>
</dbReference>
<dbReference type="InterPro" id="IPR036388">
    <property type="entry name" value="WH-like_DNA-bd_sf"/>
</dbReference>
<dbReference type="Pfam" id="PF08281">
    <property type="entry name" value="Sigma70_r4_2"/>
    <property type="match status" value="1"/>
</dbReference>
<keyword evidence="9" id="KW-1185">Reference proteome</keyword>
<dbReference type="Pfam" id="PF20239">
    <property type="entry name" value="DUF6596"/>
    <property type="match status" value="1"/>
</dbReference>
<dbReference type="SUPFAM" id="SSF88946">
    <property type="entry name" value="Sigma2 domain of RNA polymerase sigma factors"/>
    <property type="match status" value="1"/>
</dbReference>
<comment type="caution">
    <text evidence="8">The sequence shown here is derived from an EMBL/GenBank/DDBJ whole genome shotgun (WGS) entry which is preliminary data.</text>
</comment>
<organism evidence="8 9">
    <name type="scientific">Stackebrandtia endophytica</name>
    <dbReference type="NCBI Taxonomy" id="1496996"/>
    <lineage>
        <taxon>Bacteria</taxon>
        <taxon>Bacillati</taxon>
        <taxon>Actinomycetota</taxon>
        <taxon>Actinomycetes</taxon>
        <taxon>Glycomycetales</taxon>
        <taxon>Glycomycetaceae</taxon>
        <taxon>Stackebrandtia</taxon>
    </lineage>
</organism>
<dbReference type="GO" id="GO:0006352">
    <property type="term" value="P:DNA-templated transcription initiation"/>
    <property type="evidence" value="ECO:0007669"/>
    <property type="project" value="InterPro"/>
</dbReference>
<dbReference type="Proteomes" id="UP000317043">
    <property type="component" value="Unassembled WGS sequence"/>
</dbReference>
<keyword evidence="2" id="KW-0805">Transcription regulation</keyword>
<dbReference type="GO" id="GO:0016987">
    <property type="term" value="F:sigma factor activity"/>
    <property type="evidence" value="ECO:0007669"/>
    <property type="project" value="UniProtKB-KW"/>
</dbReference>
<dbReference type="Gene3D" id="1.10.10.10">
    <property type="entry name" value="Winged helix-like DNA-binding domain superfamily/Winged helix DNA-binding domain"/>
    <property type="match status" value="1"/>
</dbReference>
<protein>
    <submittedName>
        <fullName evidence="8">RNA polymerase ECF family sigma subunit</fullName>
    </submittedName>
</protein>
<evidence type="ECO:0000313" key="8">
    <source>
        <dbReference type="EMBL" id="TQL76276.1"/>
    </source>
</evidence>
<feature type="domain" description="RNA polymerase sigma-70 region 2" evidence="5">
    <location>
        <begin position="11"/>
        <end position="72"/>
    </location>
</feature>
<dbReference type="InParanoid" id="A0A543AUL5"/>
<gene>
    <name evidence="8" type="ORF">FB566_1800</name>
</gene>
<dbReference type="InterPro" id="IPR007627">
    <property type="entry name" value="RNA_pol_sigma70_r2"/>
</dbReference>
<dbReference type="InterPro" id="IPR046531">
    <property type="entry name" value="DUF6596"/>
</dbReference>
<evidence type="ECO:0000259" key="5">
    <source>
        <dbReference type="Pfam" id="PF04542"/>
    </source>
</evidence>
<dbReference type="InterPro" id="IPR013324">
    <property type="entry name" value="RNA_pol_sigma_r3/r4-like"/>
</dbReference>
<dbReference type="OrthoDB" id="9780299at2"/>
<name>A0A543AUL5_9ACTN</name>
<evidence type="ECO:0000256" key="4">
    <source>
        <dbReference type="ARBA" id="ARBA00023163"/>
    </source>
</evidence>
<dbReference type="PANTHER" id="PTHR47756">
    <property type="entry name" value="BLL6612 PROTEIN-RELATED"/>
    <property type="match status" value="1"/>
</dbReference>
<evidence type="ECO:0000259" key="6">
    <source>
        <dbReference type="Pfam" id="PF08281"/>
    </source>
</evidence>
<sequence>MNNEFEDVWRRATPHVLGALARRHDNFADCEDAVQLALVAAAEQWPREGLPDNPTGWLIRVAGRRLIDLVRTDVSRRSREERTTRLTDAVATAASESTVADDTLLLLILCAHPALTPSSQAALMLRAVAGLTTREIAMGFFVPEATMAQRISRAKASLRDAGGRFQSPPRSELPARLHAVRHAVALLYTQAHSLGEPSRSPGRTPDSLLPGIALRLSRELHRLAPTDPENAGLLALLLLTQARAPARLDPAGELVPLEDQDRRLWNREYISEGIALIEKALPTGYVGSFQLQAAIAAVHAEGASTASTDWEQILVLYEMLEQVDPTPAATLGRAVATAEAIGPAAGLAILAELPESSHRRHAAAGHMLSRLGRRDEARSEFLRAAELTRSIPEQRYLNRLGTQAI</sequence>
<dbReference type="Gene3D" id="1.10.1740.10">
    <property type="match status" value="1"/>
</dbReference>
<accession>A0A543AUL5</accession>
<feature type="domain" description="RNA polymerase sigma factor 70 region 4 type 2" evidence="6">
    <location>
        <begin position="106"/>
        <end position="158"/>
    </location>
</feature>
<evidence type="ECO:0000313" key="9">
    <source>
        <dbReference type="Proteomes" id="UP000317043"/>
    </source>
</evidence>
<dbReference type="PANTHER" id="PTHR47756:SF2">
    <property type="entry name" value="BLL6612 PROTEIN"/>
    <property type="match status" value="1"/>
</dbReference>
<dbReference type="AlphaFoldDB" id="A0A543AUL5"/>
<dbReference type="GO" id="GO:0003677">
    <property type="term" value="F:DNA binding"/>
    <property type="evidence" value="ECO:0007669"/>
    <property type="project" value="InterPro"/>
</dbReference>
<dbReference type="SUPFAM" id="SSF88659">
    <property type="entry name" value="Sigma3 and sigma4 domains of RNA polymerase sigma factors"/>
    <property type="match status" value="1"/>
</dbReference>
<reference evidence="8 9" key="1">
    <citation type="submission" date="2019-06" db="EMBL/GenBank/DDBJ databases">
        <title>Sequencing the genomes of 1000 actinobacteria strains.</title>
        <authorList>
            <person name="Klenk H.-P."/>
        </authorList>
    </citation>
    <scope>NUCLEOTIDE SEQUENCE [LARGE SCALE GENOMIC DNA]</scope>
    <source>
        <strain evidence="8 9">DSM 45928</strain>
    </source>
</reference>
<comment type="similarity">
    <text evidence="1">Belongs to the sigma-70 factor family. ECF subfamily.</text>
</comment>
<keyword evidence="3" id="KW-0731">Sigma factor</keyword>
<evidence type="ECO:0000259" key="7">
    <source>
        <dbReference type="Pfam" id="PF20239"/>
    </source>
</evidence>
<evidence type="ECO:0000256" key="2">
    <source>
        <dbReference type="ARBA" id="ARBA00023015"/>
    </source>
</evidence>
<dbReference type="InterPro" id="IPR013249">
    <property type="entry name" value="RNA_pol_sigma70_r4_t2"/>
</dbReference>
<proteinExistence type="inferred from homology"/>
<dbReference type="InterPro" id="IPR013325">
    <property type="entry name" value="RNA_pol_sigma_r2"/>
</dbReference>
<dbReference type="RefSeq" id="WP_142037442.1">
    <property type="nucleotide sequence ID" value="NZ_JBHTGS010000001.1"/>
</dbReference>